<dbReference type="AlphaFoldDB" id="A0A384JJZ5"/>
<dbReference type="InterPro" id="IPR002575">
    <property type="entry name" value="Aminoglycoside_PTrfase"/>
</dbReference>
<reference evidence="2 3" key="1">
    <citation type="journal article" date="2011" name="PLoS Genet.">
        <title>Genomic analysis of the necrotrophic fungal pathogens Sclerotinia sclerotiorum and Botrytis cinerea.</title>
        <authorList>
            <person name="Amselem J."/>
            <person name="Cuomo C.A."/>
            <person name="van Kan J.A."/>
            <person name="Viaud M."/>
            <person name="Benito E.P."/>
            <person name="Couloux A."/>
            <person name="Coutinho P.M."/>
            <person name="de Vries R.P."/>
            <person name="Dyer P.S."/>
            <person name="Fillinger S."/>
            <person name="Fournier E."/>
            <person name="Gout L."/>
            <person name="Hahn M."/>
            <person name="Kohn L."/>
            <person name="Lapalu N."/>
            <person name="Plummer K.M."/>
            <person name="Pradier J.M."/>
            <person name="Quevillon E."/>
            <person name="Sharon A."/>
            <person name="Simon A."/>
            <person name="ten Have A."/>
            <person name="Tudzynski B."/>
            <person name="Tudzynski P."/>
            <person name="Wincker P."/>
            <person name="Andrew M."/>
            <person name="Anthouard V."/>
            <person name="Beever R.E."/>
            <person name="Beffa R."/>
            <person name="Benoit I."/>
            <person name="Bouzid O."/>
            <person name="Brault B."/>
            <person name="Chen Z."/>
            <person name="Choquer M."/>
            <person name="Collemare J."/>
            <person name="Cotton P."/>
            <person name="Danchin E.G."/>
            <person name="Da Silva C."/>
            <person name="Gautier A."/>
            <person name="Giraud C."/>
            <person name="Giraud T."/>
            <person name="Gonzalez C."/>
            <person name="Grossetete S."/>
            <person name="Guldener U."/>
            <person name="Henrissat B."/>
            <person name="Howlett B.J."/>
            <person name="Kodira C."/>
            <person name="Kretschmer M."/>
            <person name="Lappartient A."/>
            <person name="Leroch M."/>
            <person name="Levis C."/>
            <person name="Mauceli E."/>
            <person name="Neuveglise C."/>
            <person name="Oeser B."/>
            <person name="Pearson M."/>
            <person name="Poulain J."/>
            <person name="Poussereau N."/>
            <person name="Quesneville H."/>
            <person name="Rascle C."/>
            <person name="Schumacher J."/>
            <person name="Segurens B."/>
            <person name="Sexton A."/>
            <person name="Silva E."/>
            <person name="Sirven C."/>
            <person name="Soanes D.M."/>
            <person name="Talbot N.J."/>
            <person name="Templeton M."/>
            <person name="Yandava C."/>
            <person name="Yarden O."/>
            <person name="Zeng Q."/>
            <person name="Rollins J.A."/>
            <person name="Lebrun M.H."/>
            <person name="Dickman M."/>
        </authorList>
    </citation>
    <scope>NUCLEOTIDE SEQUENCE [LARGE SCALE GENOMIC DNA]</scope>
    <source>
        <strain evidence="2 3">B05.10</strain>
    </source>
</reference>
<dbReference type="VEuPathDB" id="FungiDB:Bcin06g03530"/>
<name>A0A384JJZ5_BOTFB</name>
<dbReference type="Pfam" id="PF01636">
    <property type="entry name" value="APH"/>
    <property type="match status" value="1"/>
</dbReference>
<protein>
    <recommendedName>
        <fullName evidence="1">Aminoglycoside phosphotransferase domain-containing protein</fullName>
    </recommendedName>
</protein>
<reference evidence="2 3" key="2">
    <citation type="journal article" date="2012" name="Eukaryot. Cell">
        <title>Genome update of Botrytis cinerea strains B05.10 and T4.</title>
        <authorList>
            <person name="Staats M."/>
            <person name="van Kan J.A."/>
        </authorList>
    </citation>
    <scope>NUCLEOTIDE SEQUENCE [LARGE SCALE GENOMIC DNA]</scope>
    <source>
        <strain evidence="2 3">B05.10</strain>
    </source>
</reference>
<dbReference type="OrthoDB" id="8300194at2759"/>
<dbReference type="EMBL" id="CP009810">
    <property type="protein sequence ID" value="ATZ50883.1"/>
    <property type="molecule type" value="Genomic_DNA"/>
</dbReference>
<accession>A0A384JJZ5</accession>
<dbReference type="RefSeq" id="XP_001556164.2">
    <property type="nucleotide sequence ID" value="XM_001556114.2"/>
</dbReference>
<feature type="domain" description="Aminoglycoside phosphotransferase" evidence="1">
    <location>
        <begin position="143"/>
        <end position="302"/>
    </location>
</feature>
<dbReference type="CDD" id="cd05120">
    <property type="entry name" value="APH_ChoK_like"/>
    <property type="match status" value="1"/>
</dbReference>
<dbReference type="KEGG" id="bfu:BCIN_06g03530"/>
<organism evidence="2 3">
    <name type="scientific">Botryotinia fuckeliana (strain B05.10)</name>
    <name type="common">Noble rot fungus</name>
    <name type="synonym">Botrytis cinerea</name>
    <dbReference type="NCBI Taxonomy" id="332648"/>
    <lineage>
        <taxon>Eukaryota</taxon>
        <taxon>Fungi</taxon>
        <taxon>Dikarya</taxon>
        <taxon>Ascomycota</taxon>
        <taxon>Pezizomycotina</taxon>
        <taxon>Leotiomycetes</taxon>
        <taxon>Helotiales</taxon>
        <taxon>Sclerotiniaceae</taxon>
        <taxon>Botrytis</taxon>
    </lineage>
</organism>
<evidence type="ECO:0000259" key="1">
    <source>
        <dbReference type="Pfam" id="PF01636"/>
    </source>
</evidence>
<keyword evidence="3" id="KW-1185">Reference proteome</keyword>
<proteinExistence type="predicted"/>
<dbReference type="Gene3D" id="3.90.1200.10">
    <property type="match status" value="1"/>
</dbReference>
<evidence type="ECO:0000313" key="3">
    <source>
        <dbReference type="Proteomes" id="UP000001798"/>
    </source>
</evidence>
<evidence type="ECO:0000313" key="2">
    <source>
        <dbReference type="EMBL" id="ATZ50883.1"/>
    </source>
</evidence>
<reference evidence="2 3" key="3">
    <citation type="journal article" date="2017" name="Mol. Plant Pathol.">
        <title>A gapless genome sequence of the fungus Botrytis cinerea.</title>
        <authorList>
            <person name="Van Kan J.A."/>
            <person name="Stassen J.H."/>
            <person name="Mosbach A."/>
            <person name="Van Der Lee T.A."/>
            <person name="Faino L."/>
            <person name="Farmer A.D."/>
            <person name="Papasotiriou D.G."/>
            <person name="Zhou S."/>
            <person name="Seidl M.F."/>
            <person name="Cottam E."/>
            <person name="Edel D."/>
            <person name="Hahn M."/>
            <person name="Schwartz D.C."/>
            <person name="Dietrich R.A."/>
            <person name="Widdison S."/>
            <person name="Scalliet G."/>
        </authorList>
    </citation>
    <scope>NUCLEOTIDE SEQUENCE [LARGE SCALE GENOMIC DNA]</scope>
    <source>
        <strain evidence="2 3">B05.10</strain>
    </source>
</reference>
<dbReference type="PANTHER" id="PTHR21310">
    <property type="entry name" value="AMINOGLYCOSIDE PHOSPHOTRANSFERASE-RELATED-RELATED"/>
    <property type="match status" value="1"/>
</dbReference>
<dbReference type="InterPro" id="IPR011009">
    <property type="entry name" value="Kinase-like_dom_sf"/>
</dbReference>
<sequence>MCLSLDQTRSEKCIKSSNPRASCSKFALLQLSSFKLNLDVKAQIYPDTMPPVFINDLKVYKPFEGNTQEEWDAHVINKQDFSLCNNCGWSSYCNEHNSYFSHVKCNANARTGTWSIGENYILKEKPVSGGVSRSYMGPDASISRFLCENSTIPVAKDMRYWKDSKSHFFMMEKIPGETLWTAGFHMSSEERQVIAKEVVQYLVQLRKFTSTKPEAPDGSPIRDIQLGPNERVHYVTEDAEEWWARTEHRFNPKLERYRMNYKEEYPVRGPYVLTHGDLHATNIIVKDGHVTGIIDWEFGGYLPEWWEPIATRSVRPPPWAYNLREEWKKQIGPWPEKEENFARSYQNCFNDYKSQKFGVEEYFDPDSLKVCTNYRRYIEETRWGFKETVRQREMRKKKAAGEEAAAFAALKELSLEEQENPKTEDDI</sequence>
<dbReference type="InterPro" id="IPR051678">
    <property type="entry name" value="AGP_Transferase"/>
</dbReference>
<dbReference type="GeneID" id="5436733"/>
<dbReference type="Proteomes" id="UP000001798">
    <property type="component" value="Chromosome 6"/>
</dbReference>
<dbReference type="PANTHER" id="PTHR21310:SF48">
    <property type="entry name" value="AMINOGLYCOSIDE PHOSPHOTRANSFERASE DOMAIN-CONTAINING PROTEIN"/>
    <property type="match status" value="1"/>
</dbReference>
<gene>
    <name evidence="2" type="ORF">BCIN_06g03530</name>
</gene>
<dbReference type="SUPFAM" id="SSF56112">
    <property type="entry name" value="Protein kinase-like (PK-like)"/>
    <property type="match status" value="1"/>
</dbReference>